<dbReference type="STRING" id="204669.Acid345_2520"/>
<keyword evidence="4" id="KW-1185">Reference proteome</keyword>
<dbReference type="EMBL" id="CP000360">
    <property type="protein sequence ID" value="ABF41521.1"/>
    <property type="molecule type" value="Genomic_DNA"/>
</dbReference>
<feature type="compositionally biased region" description="Low complexity" evidence="1">
    <location>
        <begin position="162"/>
        <end position="175"/>
    </location>
</feature>
<dbReference type="EnsemblBacteria" id="ABF41521">
    <property type="protein sequence ID" value="ABF41521"/>
    <property type="gene ID" value="Acid345_2520"/>
</dbReference>
<dbReference type="HOGENOM" id="CLU_836214_0_0_0"/>
<evidence type="ECO:0000313" key="3">
    <source>
        <dbReference type="EMBL" id="ABF41521.1"/>
    </source>
</evidence>
<keyword evidence="2" id="KW-0732">Signal</keyword>
<feature type="compositionally biased region" description="Basic and acidic residues" evidence="1">
    <location>
        <begin position="246"/>
        <end position="256"/>
    </location>
</feature>
<evidence type="ECO:0008006" key="5">
    <source>
        <dbReference type="Google" id="ProtNLM"/>
    </source>
</evidence>
<accession>Q1INM9</accession>
<evidence type="ECO:0000313" key="4">
    <source>
        <dbReference type="Proteomes" id="UP000002432"/>
    </source>
</evidence>
<organism evidence="3 4">
    <name type="scientific">Koribacter versatilis (strain Ellin345)</name>
    <dbReference type="NCBI Taxonomy" id="204669"/>
    <lineage>
        <taxon>Bacteria</taxon>
        <taxon>Pseudomonadati</taxon>
        <taxon>Acidobacteriota</taxon>
        <taxon>Terriglobia</taxon>
        <taxon>Terriglobales</taxon>
        <taxon>Candidatus Korobacteraceae</taxon>
        <taxon>Candidatus Korobacter</taxon>
    </lineage>
</organism>
<evidence type="ECO:0000256" key="1">
    <source>
        <dbReference type="SAM" id="MobiDB-lite"/>
    </source>
</evidence>
<dbReference type="AlphaFoldDB" id="Q1INM9"/>
<dbReference type="KEGG" id="aba:Acid345_2520"/>
<dbReference type="Proteomes" id="UP000002432">
    <property type="component" value="Chromosome"/>
</dbReference>
<name>Q1INM9_KORVE</name>
<gene>
    <name evidence="3" type="ordered locus">Acid345_2520</name>
</gene>
<feature type="compositionally biased region" description="Polar residues" evidence="1">
    <location>
        <begin position="287"/>
        <end position="313"/>
    </location>
</feature>
<feature type="region of interest" description="Disordered" evidence="1">
    <location>
        <begin position="157"/>
        <end position="332"/>
    </location>
</feature>
<reference evidence="3 4" key="1">
    <citation type="journal article" date="2009" name="Appl. Environ. Microbiol.">
        <title>Three genomes from the phylum Acidobacteria provide insight into the lifestyles of these microorganisms in soils.</title>
        <authorList>
            <person name="Ward N.L."/>
            <person name="Challacombe J.F."/>
            <person name="Janssen P.H."/>
            <person name="Henrissat B."/>
            <person name="Coutinho P.M."/>
            <person name="Wu M."/>
            <person name="Xie G."/>
            <person name="Haft D.H."/>
            <person name="Sait M."/>
            <person name="Badger J."/>
            <person name="Barabote R.D."/>
            <person name="Bradley B."/>
            <person name="Brettin T.S."/>
            <person name="Brinkac L.M."/>
            <person name="Bruce D."/>
            <person name="Creasy T."/>
            <person name="Daugherty S.C."/>
            <person name="Davidsen T.M."/>
            <person name="DeBoy R.T."/>
            <person name="Detter J.C."/>
            <person name="Dodson R.J."/>
            <person name="Durkin A.S."/>
            <person name="Ganapathy A."/>
            <person name="Gwinn-Giglio M."/>
            <person name="Han C.S."/>
            <person name="Khouri H."/>
            <person name="Kiss H."/>
            <person name="Kothari S.P."/>
            <person name="Madupu R."/>
            <person name="Nelson K.E."/>
            <person name="Nelson W.C."/>
            <person name="Paulsen I."/>
            <person name="Penn K."/>
            <person name="Ren Q."/>
            <person name="Rosovitz M.J."/>
            <person name="Selengut J.D."/>
            <person name="Shrivastava S."/>
            <person name="Sullivan S.A."/>
            <person name="Tapia R."/>
            <person name="Thompson L.S."/>
            <person name="Watkins K.L."/>
            <person name="Yang Q."/>
            <person name="Yu C."/>
            <person name="Zafar N."/>
            <person name="Zhou L."/>
            <person name="Kuske C.R."/>
        </authorList>
    </citation>
    <scope>NUCLEOTIDE SEQUENCE [LARGE SCALE GENOMIC DNA]</scope>
    <source>
        <strain evidence="3 4">Ellin345</strain>
    </source>
</reference>
<proteinExistence type="predicted"/>
<feature type="chain" id="PRO_5004191488" description="DUF5666 domain-containing protein" evidence="2">
    <location>
        <begin position="20"/>
        <end position="332"/>
    </location>
</feature>
<evidence type="ECO:0000256" key="2">
    <source>
        <dbReference type="SAM" id="SignalP"/>
    </source>
</evidence>
<dbReference type="RefSeq" id="WP_011523322.1">
    <property type="nucleotide sequence ID" value="NC_008009.1"/>
</dbReference>
<feature type="signal peptide" evidence="2">
    <location>
        <begin position="1"/>
        <end position="19"/>
    </location>
</feature>
<protein>
    <recommendedName>
        <fullName evidence="5">DUF5666 domain-containing protein</fullName>
    </recommendedName>
</protein>
<sequence>MKTLTFALCLVATAGFCQTSEMTTDPQQIQANQTAPTPDQSTVKPQTVRGCLNSAGDNYTVTDQVSGKTFKLEGSTDRLKQFIGQTVEISGSVKSVDGDSKPANADTGDTLTLADVKQISDKCSTVPNNGALRTGQVVLMALMQRPVNDDANTQLNSSVQMSSNAAETSAAAANTRTVSTSTEEHAVYPAGGHTGVHGSSVTTSDTQSVGETTAPTSSAAGYAKTRDSNDKGVAPMNPQAYNQANEKSEVTRDKQQKPTYLNAEGIGQTEDEGNRAAEAASRAEMQTDANGQKTSFSTMRESEENGTVKQNPKVNAPPKKTVKGETTPQPPK</sequence>
<feature type="compositionally biased region" description="Polar residues" evidence="1">
    <location>
        <begin position="197"/>
        <end position="219"/>
    </location>
</feature>